<dbReference type="GO" id="GO:0046983">
    <property type="term" value="F:protein dimerization activity"/>
    <property type="evidence" value="ECO:0007669"/>
    <property type="project" value="InterPro"/>
</dbReference>
<dbReference type="PANTHER" id="PTHR10985">
    <property type="entry name" value="BASIC HELIX-LOOP-HELIX TRANSCRIPTION FACTOR, HES-RELATED"/>
    <property type="match status" value="1"/>
</dbReference>
<dbReference type="GO" id="GO:1990837">
    <property type="term" value="F:sequence-specific double-stranded DNA binding"/>
    <property type="evidence" value="ECO:0007669"/>
    <property type="project" value="UniProtKB-ARBA"/>
</dbReference>
<dbReference type="InterPro" id="IPR011598">
    <property type="entry name" value="bHLH_dom"/>
</dbReference>
<keyword evidence="5" id="KW-0539">Nucleus</keyword>
<keyword evidence="4" id="KW-0804">Transcription</keyword>
<feature type="domain" description="BHLH" evidence="6">
    <location>
        <begin position="18"/>
        <end position="77"/>
    </location>
</feature>
<name>A0A9P0EWY0_BEMTA</name>
<dbReference type="FunFam" id="4.10.280.10:FF:000009">
    <property type="entry name" value="Transcription factor HES-1"/>
    <property type="match status" value="1"/>
</dbReference>
<keyword evidence="2" id="KW-0805">Transcription regulation</keyword>
<evidence type="ECO:0000256" key="2">
    <source>
        <dbReference type="ARBA" id="ARBA00023015"/>
    </source>
</evidence>
<sequence>MEVSSTIPNAKLTCFPETRKIRKPLMEKKRRARINESLDELKRLILERKSEDSQNTKPNKLEKADILEMTVRHVQRLHDELEELRRSISTSPKQPTPEEMENARNAMIENRRGALTAKVAPVSRHHYEAGYNECVRQVIAARTRSDLDEGVLHDLSNDLNSLREKIQSHDFRDASAKCFSSNGVRPSVARSGNIVFIIPATDIDSKIQGRCHGDVRRADDTRIQAKQTKINMWRPW</sequence>
<gene>
    <name evidence="7" type="ORF">BEMITA_LOCUS1882</name>
</gene>
<protein>
    <recommendedName>
        <fullName evidence="6">BHLH domain-containing protein</fullName>
    </recommendedName>
</protein>
<dbReference type="Pfam" id="PF00010">
    <property type="entry name" value="HLH"/>
    <property type="match status" value="1"/>
</dbReference>
<reference evidence="7" key="1">
    <citation type="submission" date="2021-12" db="EMBL/GenBank/DDBJ databases">
        <authorList>
            <person name="King R."/>
        </authorList>
    </citation>
    <scope>NUCLEOTIDE SEQUENCE</scope>
</reference>
<dbReference type="InterPro" id="IPR050370">
    <property type="entry name" value="HES_HEY"/>
</dbReference>
<dbReference type="SMART" id="SM00353">
    <property type="entry name" value="HLH"/>
    <property type="match status" value="1"/>
</dbReference>
<dbReference type="KEGG" id="btab:109036344"/>
<keyword evidence="3" id="KW-0238">DNA-binding</keyword>
<dbReference type="SUPFAM" id="SSF47459">
    <property type="entry name" value="HLH, helix-loop-helix DNA-binding domain"/>
    <property type="match status" value="1"/>
</dbReference>
<evidence type="ECO:0000256" key="4">
    <source>
        <dbReference type="ARBA" id="ARBA00023163"/>
    </source>
</evidence>
<evidence type="ECO:0000313" key="7">
    <source>
        <dbReference type="EMBL" id="CAH0382330.1"/>
    </source>
</evidence>
<comment type="subcellular location">
    <subcellularLocation>
        <location evidence="1">Nucleus</location>
    </subcellularLocation>
</comment>
<proteinExistence type="predicted"/>
<evidence type="ECO:0000256" key="1">
    <source>
        <dbReference type="ARBA" id="ARBA00004123"/>
    </source>
</evidence>
<evidence type="ECO:0000256" key="3">
    <source>
        <dbReference type="ARBA" id="ARBA00023125"/>
    </source>
</evidence>
<dbReference type="CDD" id="cd11410">
    <property type="entry name" value="bHLH_O_HES"/>
    <property type="match status" value="1"/>
</dbReference>
<dbReference type="InterPro" id="IPR036638">
    <property type="entry name" value="HLH_DNA-bd_sf"/>
</dbReference>
<evidence type="ECO:0000313" key="8">
    <source>
        <dbReference type="Proteomes" id="UP001152759"/>
    </source>
</evidence>
<dbReference type="GO" id="GO:0005634">
    <property type="term" value="C:nucleus"/>
    <property type="evidence" value="ECO:0007669"/>
    <property type="project" value="UniProtKB-SubCell"/>
</dbReference>
<evidence type="ECO:0000256" key="5">
    <source>
        <dbReference type="ARBA" id="ARBA00023242"/>
    </source>
</evidence>
<keyword evidence="8" id="KW-1185">Reference proteome</keyword>
<dbReference type="PROSITE" id="PS50888">
    <property type="entry name" value="BHLH"/>
    <property type="match status" value="1"/>
</dbReference>
<dbReference type="Proteomes" id="UP001152759">
    <property type="component" value="Chromosome 1"/>
</dbReference>
<accession>A0A9P0EWY0</accession>
<dbReference type="Gene3D" id="4.10.280.10">
    <property type="entry name" value="Helix-loop-helix DNA-binding domain"/>
    <property type="match status" value="1"/>
</dbReference>
<dbReference type="EMBL" id="OU963862">
    <property type="protein sequence ID" value="CAH0382330.1"/>
    <property type="molecule type" value="Genomic_DNA"/>
</dbReference>
<dbReference type="OrthoDB" id="6619814at2759"/>
<evidence type="ECO:0000259" key="6">
    <source>
        <dbReference type="PROSITE" id="PS50888"/>
    </source>
</evidence>
<organism evidence="7 8">
    <name type="scientific">Bemisia tabaci</name>
    <name type="common">Sweetpotato whitefly</name>
    <name type="synonym">Aleurodes tabaci</name>
    <dbReference type="NCBI Taxonomy" id="7038"/>
    <lineage>
        <taxon>Eukaryota</taxon>
        <taxon>Metazoa</taxon>
        <taxon>Ecdysozoa</taxon>
        <taxon>Arthropoda</taxon>
        <taxon>Hexapoda</taxon>
        <taxon>Insecta</taxon>
        <taxon>Pterygota</taxon>
        <taxon>Neoptera</taxon>
        <taxon>Paraneoptera</taxon>
        <taxon>Hemiptera</taxon>
        <taxon>Sternorrhyncha</taxon>
        <taxon>Aleyrodoidea</taxon>
        <taxon>Aleyrodidae</taxon>
        <taxon>Aleyrodinae</taxon>
        <taxon>Bemisia</taxon>
    </lineage>
</organism>
<dbReference type="AlphaFoldDB" id="A0A9P0EWY0"/>